<dbReference type="OrthoDB" id="5465471at2"/>
<evidence type="ECO:0008006" key="3">
    <source>
        <dbReference type="Google" id="ProtNLM"/>
    </source>
</evidence>
<dbReference type="Gene3D" id="3.90.1580.10">
    <property type="entry name" value="paralog of FGE (formylglycine-generating enzyme)"/>
    <property type="match status" value="1"/>
</dbReference>
<gene>
    <name evidence="1" type="ORF">PSA7680_02469</name>
</gene>
<reference evidence="1 2" key="1">
    <citation type="submission" date="2017-03" db="EMBL/GenBank/DDBJ databases">
        <authorList>
            <person name="Afonso C.L."/>
            <person name="Miller P.J."/>
            <person name="Scott M.A."/>
            <person name="Spackman E."/>
            <person name="Goraichik I."/>
            <person name="Dimitrov K.M."/>
            <person name="Suarez D.L."/>
            <person name="Swayne D.E."/>
        </authorList>
    </citation>
    <scope>NUCLEOTIDE SEQUENCE [LARGE SCALE GENOMIC DNA]</scope>
    <source>
        <strain evidence="1 2">CECT 7680</strain>
    </source>
</reference>
<accession>A0A1Y5SU73</accession>
<dbReference type="AlphaFoldDB" id="A0A1Y5SU73"/>
<dbReference type="Proteomes" id="UP000193409">
    <property type="component" value="Unassembled WGS sequence"/>
</dbReference>
<sequence>MTISEIELRRELLDKALAGAKLPEAIEYAHDMWRFVSGQDAALTYGPDSATGWMRGATPVPMDEVARIVRAEVVGIALGPEGRWRRIDLEGDTLPMTAEAFDTHPIWGGLRDIVTDEGLHLVEIPKFWVRFEARGDERLWWVSPRAREGFDLHPAFLAADGRAVAVLRVAKYLATDKAGKIGVAAGQTPWTSITIDEARRRCEALGQGWRMWSVYDQAAIQLLALIEMGTPDMQDAIARGNVDGDGVKSTGSTGAAWRGIHDLWGNVWQFVDGLRVTSGGVIEVWHDLLPGPDAWVNTGVAYGPGKDDGFPTDLHTEQDRGFNLSLLFLPSEVSDDREDAIIPDYAWGRWQDRETIAIRGGSWTDGGNAGVFALYLLYARSDAVTSIGFRPAFGF</sequence>
<keyword evidence="2" id="KW-1185">Reference proteome</keyword>
<evidence type="ECO:0000313" key="2">
    <source>
        <dbReference type="Proteomes" id="UP000193409"/>
    </source>
</evidence>
<dbReference type="EMBL" id="FWFQ01000017">
    <property type="protein sequence ID" value="SLN47949.1"/>
    <property type="molecule type" value="Genomic_DNA"/>
</dbReference>
<name>A0A1Y5SU73_9RHOB</name>
<protein>
    <recommendedName>
        <fullName evidence="3">Formylglycine-generating sulfatase enzyme</fullName>
    </recommendedName>
</protein>
<proteinExistence type="predicted"/>
<dbReference type="InterPro" id="IPR042095">
    <property type="entry name" value="SUMF_sf"/>
</dbReference>
<organism evidence="1 2">
    <name type="scientific">Pseudoruegeria aquimaris</name>
    <dbReference type="NCBI Taxonomy" id="393663"/>
    <lineage>
        <taxon>Bacteria</taxon>
        <taxon>Pseudomonadati</taxon>
        <taxon>Pseudomonadota</taxon>
        <taxon>Alphaproteobacteria</taxon>
        <taxon>Rhodobacterales</taxon>
        <taxon>Roseobacteraceae</taxon>
        <taxon>Pseudoruegeria</taxon>
    </lineage>
</organism>
<dbReference type="SUPFAM" id="SSF56436">
    <property type="entry name" value="C-type lectin-like"/>
    <property type="match status" value="1"/>
</dbReference>
<evidence type="ECO:0000313" key="1">
    <source>
        <dbReference type="EMBL" id="SLN47949.1"/>
    </source>
</evidence>
<dbReference type="InterPro" id="IPR016187">
    <property type="entry name" value="CTDL_fold"/>
</dbReference>
<dbReference type="RefSeq" id="WP_085869019.1">
    <property type="nucleotide sequence ID" value="NZ_FWFQ01000017.1"/>
</dbReference>